<evidence type="ECO:0000259" key="3">
    <source>
        <dbReference type="PROSITE" id="PS51034"/>
    </source>
</evidence>
<accession>A0A8C6SRX0</accession>
<dbReference type="PANTHER" id="PTHR14002:SF10">
    <property type="entry name" value="ZONA PELLUCIDA-LIKE DOMAIN-CONTAINING PROTEIN 1-RELATED"/>
    <property type="match status" value="1"/>
</dbReference>
<feature type="domain" description="ZP" evidence="3">
    <location>
        <begin position="29"/>
        <end position="299"/>
    </location>
</feature>
<dbReference type="Gene3D" id="2.60.40.4100">
    <property type="entry name" value="Zona pellucida, ZP-C domain"/>
    <property type="match status" value="1"/>
</dbReference>
<evidence type="ECO:0000256" key="2">
    <source>
        <dbReference type="ARBA" id="ARBA00023157"/>
    </source>
</evidence>
<proteinExistence type="predicted"/>
<dbReference type="Pfam" id="PF00100">
    <property type="entry name" value="Zona_pellucida"/>
    <property type="match status" value="1"/>
</dbReference>
<keyword evidence="5" id="KW-1185">Reference proteome</keyword>
<sequence length="318" mass="35330">NTVLRKGPYLCFFLINISSFIVNSDIVVKCGTQFMELSILYCPIYHANYNGDLMILNGQTIPECKGVVDSTVNPPVLRFKLSIDQQSLRACNNIFRIINSAGSGDLADFSNVQYVNVSGIVVSHDPASGLITYRPSITYLYSCEYPLQYVLNNTALAVSGVSIAINDNNGSFISTLAMRLFTVRTVSSLVLNVPSTGLNLKQRIYVEVTASNLTNSFHVLLDRCFASTEQYADCESDEQTRLHENGESQRGRFSFEAFRFLIHANLTVSTFYIHCITRLCNQSMCASMLPVSPNLKNPTGIIRDNSQLQRVIITLSVL</sequence>
<keyword evidence="1" id="KW-0732">Signal</keyword>
<dbReference type="Proteomes" id="UP000694523">
    <property type="component" value="Unplaced"/>
</dbReference>
<dbReference type="PANTHER" id="PTHR14002">
    <property type="entry name" value="ENDOGLIN/TGF-BETA RECEPTOR TYPE III"/>
    <property type="match status" value="1"/>
</dbReference>
<dbReference type="SMART" id="SM00241">
    <property type="entry name" value="ZP"/>
    <property type="match status" value="1"/>
</dbReference>
<dbReference type="PROSITE" id="PS51034">
    <property type="entry name" value="ZP_2"/>
    <property type="match status" value="1"/>
</dbReference>
<evidence type="ECO:0000313" key="5">
    <source>
        <dbReference type="Proteomes" id="UP000694523"/>
    </source>
</evidence>
<evidence type="ECO:0000313" key="4">
    <source>
        <dbReference type="Ensembl" id="ENSNMLP00000010763.1"/>
    </source>
</evidence>
<dbReference type="Ensembl" id="ENSNMLT00000012181.1">
    <property type="protein sequence ID" value="ENSNMLP00000010763.1"/>
    <property type="gene ID" value="ENSNMLG00000007406.1"/>
</dbReference>
<protein>
    <submittedName>
        <fullName evidence="4">Si:dkey-4p15.5</fullName>
    </submittedName>
</protein>
<reference evidence="4" key="1">
    <citation type="submission" date="2025-08" db="UniProtKB">
        <authorList>
            <consortium name="Ensembl"/>
        </authorList>
    </citation>
    <scope>IDENTIFICATION</scope>
</reference>
<keyword evidence="2" id="KW-1015">Disulfide bond</keyword>
<dbReference type="InterPro" id="IPR055355">
    <property type="entry name" value="ZP-C"/>
</dbReference>
<name>A0A8C6SRX0_9GOBI</name>
<evidence type="ECO:0000256" key="1">
    <source>
        <dbReference type="ARBA" id="ARBA00022729"/>
    </source>
</evidence>
<dbReference type="InterPro" id="IPR001507">
    <property type="entry name" value="ZP_dom"/>
</dbReference>
<dbReference type="InterPro" id="IPR042235">
    <property type="entry name" value="ZP-C_dom"/>
</dbReference>
<organism evidence="4 5">
    <name type="scientific">Neogobius melanostomus</name>
    <name type="common">round goby</name>
    <dbReference type="NCBI Taxonomy" id="47308"/>
    <lineage>
        <taxon>Eukaryota</taxon>
        <taxon>Metazoa</taxon>
        <taxon>Chordata</taxon>
        <taxon>Craniata</taxon>
        <taxon>Vertebrata</taxon>
        <taxon>Euteleostomi</taxon>
        <taxon>Actinopterygii</taxon>
        <taxon>Neopterygii</taxon>
        <taxon>Teleostei</taxon>
        <taxon>Neoteleostei</taxon>
        <taxon>Acanthomorphata</taxon>
        <taxon>Gobiaria</taxon>
        <taxon>Gobiiformes</taxon>
        <taxon>Gobioidei</taxon>
        <taxon>Gobiidae</taxon>
        <taxon>Benthophilinae</taxon>
        <taxon>Neogobiini</taxon>
        <taxon>Neogobius</taxon>
    </lineage>
</organism>
<dbReference type="AlphaFoldDB" id="A0A8C6SRX0"/>
<reference evidence="4" key="2">
    <citation type="submission" date="2025-09" db="UniProtKB">
        <authorList>
            <consortium name="Ensembl"/>
        </authorList>
    </citation>
    <scope>IDENTIFICATION</scope>
</reference>